<dbReference type="PROSITE" id="PS00729">
    <property type="entry name" value="AP_NUCLEASE_F2_1"/>
    <property type="match status" value="1"/>
</dbReference>
<feature type="binding site" evidence="7">
    <location>
        <position position="179"/>
    </location>
    <ligand>
        <name>Zn(2+)</name>
        <dbReference type="ChEBI" id="CHEBI:29105"/>
        <label>3</label>
    </ligand>
</feature>
<sequence>MKLGSHVSVSGKGLLAAAKEAIKYHSDTFMIYTGAPQNTKRRKVEDMFIEEGKKLMKEHGIEDFIVHAPYIINLASPKEDTFQMSVDFLREEIVRTEAMGSKYIVIHPGAHVGTGEEKGLERIIEGLNEAISKDQTVSIALEMMAGKGSELNYRFEHAARIIEKVKIPEKLSICFDTCHTHDAGYDIVNNFDGVMEEFDKIIGLDRLQIFHINGSLNPMGSKKDRHANIGATEDNPKGRDHIGLEAIKYIVHHEVAKGKPCLLETPWLDKKTNLYKEEISLLRG</sequence>
<evidence type="ECO:0000259" key="8">
    <source>
        <dbReference type="Pfam" id="PF01261"/>
    </source>
</evidence>
<evidence type="ECO:0000256" key="4">
    <source>
        <dbReference type="ARBA" id="ARBA00022801"/>
    </source>
</evidence>
<organism evidence="9 10">
    <name type="scientific">Alkaliphilus hydrothermalis</name>
    <dbReference type="NCBI Taxonomy" id="1482730"/>
    <lineage>
        <taxon>Bacteria</taxon>
        <taxon>Bacillati</taxon>
        <taxon>Bacillota</taxon>
        <taxon>Clostridia</taxon>
        <taxon>Peptostreptococcales</taxon>
        <taxon>Natronincolaceae</taxon>
        <taxon>Alkaliphilus</taxon>
    </lineage>
</organism>
<evidence type="ECO:0000256" key="3">
    <source>
        <dbReference type="ARBA" id="ARBA00022763"/>
    </source>
</evidence>
<feature type="binding site" evidence="7">
    <location>
        <position position="107"/>
    </location>
    <ligand>
        <name>Zn(2+)</name>
        <dbReference type="ChEBI" id="CHEBI:29105"/>
        <label>1</label>
    </ligand>
</feature>
<dbReference type="EC" id="3.1.21.2" evidence="7"/>
<dbReference type="NCBIfam" id="NF002196">
    <property type="entry name" value="PRK01060.1-1"/>
    <property type="match status" value="1"/>
</dbReference>
<dbReference type="PROSITE" id="PS00731">
    <property type="entry name" value="AP_NUCLEASE_F2_3"/>
    <property type="match status" value="1"/>
</dbReference>
<feature type="binding site" evidence="7">
    <location>
        <position position="142"/>
    </location>
    <ligand>
        <name>Zn(2+)</name>
        <dbReference type="ChEBI" id="CHEBI:29105"/>
        <label>2</label>
    </ligand>
</feature>
<feature type="binding site" evidence="7">
    <location>
        <position position="211"/>
    </location>
    <ligand>
        <name>Zn(2+)</name>
        <dbReference type="ChEBI" id="CHEBI:29105"/>
        <label>2</label>
    </ligand>
</feature>
<dbReference type="Pfam" id="PF01261">
    <property type="entry name" value="AP_endonuc_2"/>
    <property type="match status" value="1"/>
</dbReference>
<accession>A0ABS2NMV3</accession>
<protein>
    <recommendedName>
        <fullName evidence="7">Probable endonuclease 4</fullName>
        <ecNumber evidence="7">3.1.21.2</ecNumber>
    </recommendedName>
    <alternativeName>
        <fullName evidence="7">Endodeoxyribonuclease IV</fullName>
    </alternativeName>
    <alternativeName>
        <fullName evidence="7">Endonuclease IV</fullName>
    </alternativeName>
</protein>
<keyword evidence="5 7" id="KW-0862">Zinc</keyword>
<dbReference type="InterPro" id="IPR036237">
    <property type="entry name" value="Xyl_isomerase-like_sf"/>
</dbReference>
<comment type="catalytic activity">
    <reaction evidence="7">
        <text>Endonucleolytic cleavage to 5'-phosphooligonucleotide end-products.</text>
        <dbReference type="EC" id="3.1.21.2"/>
    </reaction>
</comment>
<dbReference type="PANTHER" id="PTHR21445">
    <property type="entry name" value="ENDONUCLEASE IV ENDODEOXYRIBONUCLEASE IV"/>
    <property type="match status" value="1"/>
</dbReference>
<comment type="caution">
    <text evidence="9">The sequence shown here is derived from an EMBL/GenBank/DDBJ whole genome shotgun (WGS) entry which is preliminary data.</text>
</comment>
<feature type="domain" description="Xylose isomerase-like TIM barrel" evidence="8">
    <location>
        <begin position="26"/>
        <end position="283"/>
    </location>
</feature>
<keyword evidence="10" id="KW-1185">Reference proteome</keyword>
<dbReference type="SMART" id="SM00518">
    <property type="entry name" value="AP2Ec"/>
    <property type="match status" value="1"/>
</dbReference>
<dbReference type="PROSITE" id="PS00730">
    <property type="entry name" value="AP_NUCLEASE_F2_2"/>
    <property type="match status" value="1"/>
</dbReference>
<feature type="binding site" evidence="7">
    <location>
        <position position="226"/>
    </location>
    <ligand>
        <name>Zn(2+)</name>
        <dbReference type="ChEBI" id="CHEBI:29105"/>
        <label>3</label>
    </ligand>
</feature>
<feature type="binding site" evidence="7">
    <location>
        <position position="67"/>
    </location>
    <ligand>
        <name>Zn(2+)</name>
        <dbReference type="ChEBI" id="CHEBI:29105"/>
        <label>1</label>
    </ligand>
</feature>
<dbReference type="PANTHER" id="PTHR21445:SF0">
    <property type="entry name" value="APURINIC-APYRIMIDINIC ENDONUCLEASE"/>
    <property type="match status" value="1"/>
</dbReference>
<dbReference type="GO" id="GO:0008833">
    <property type="term" value="F:deoxyribonuclease IV (phage-T4-induced) activity"/>
    <property type="evidence" value="ECO:0007669"/>
    <property type="project" value="UniProtKB-EC"/>
</dbReference>
<dbReference type="PROSITE" id="PS51432">
    <property type="entry name" value="AP_NUCLEASE_F2_4"/>
    <property type="match status" value="1"/>
</dbReference>
<keyword evidence="6 7" id="KW-0234">DNA repair</keyword>
<dbReference type="EMBL" id="JAFBEE010000003">
    <property type="protein sequence ID" value="MBM7614272.1"/>
    <property type="molecule type" value="Genomic_DNA"/>
</dbReference>
<evidence type="ECO:0000313" key="10">
    <source>
        <dbReference type="Proteomes" id="UP001314796"/>
    </source>
</evidence>
<keyword evidence="7" id="KW-0540">Nuclease</keyword>
<dbReference type="HAMAP" id="MF_00152">
    <property type="entry name" value="Nfo"/>
    <property type="match status" value="1"/>
</dbReference>
<dbReference type="NCBIfam" id="TIGR00587">
    <property type="entry name" value="nfo"/>
    <property type="match status" value="1"/>
</dbReference>
<dbReference type="InterPro" id="IPR001719">
    <property type="entry name" value="AP_endonuc_2"/>
</dbReference>
<comment type="function">
    <text evidence="7">Endonuclease IV plays a role in DNA repair. It cleaves phosphodiester bonds at apurinic or apyrimidinic (AP) sites, generating a 3'-hydroxyl group and a 5'-terminal sugar phosphate.</text>
</comment>
<gene>
    <name evidence="7" type="primary">nfo</name>
    <name evidence="9" type="ORF">JOC73_000783</name>
</gene>
<evidence type="ECO:0000256" key="6">
    <source>
        <dbReference type="ARBA" id="ARBA00023204"/>
    </source>
</evidence>
<keyword evidence="2 7" id="KW-0479">Metal-binding</keyword>
<feature type="binding site" evidence="7">
    <location>
        <position position="264"/>
    </location>
    <ligand>
        <name>Zn(2+)</name>
        <dbReference type="ChEBI" id="CHEBI:29105"/>
        <label>2</label>
    </ligand>
</feature>
<evidence type="ECO:0000256" key="7">
    <source>
        <dbReference type="HAMAP-Rule" id="MF_00152"/>
    </source>
</evidence>
<dbReference type="CDD" id="cd00019">
    <property type="entry name" value="AP2Ec"/>
    <property type="match status" value="1"/>
</dbReference>
<feature type="binding site" evidence="7">
    <location>
        <position position="224"/>
    </location>
    <ligand>
        <name>Zn(2+)</name>
        <dbReference type="ChEBI" id="CHEBI:29105"/>
        <label>3</label>
    </ligand>
</feature>
<dbReference type="SUPFAM" id="SSF51658">
    <property type="entry name" value="Xylose isomerase-like"/>
    <property type="match status" value="1"/>
</dbReference>
<reference evidence="9 10" key="1">
    <citation type="submission" date="2021-01" db="EMBL/GenBank/DDBJ databases">
        <title>Genomic Encyclopedia of Type Strains, Phase IV (KMG-IV): sequencing the most valuable type-strain genomes for metagenomic binning, comparative biology and taxonomic classification.</title>
        <authorList>
            <person name="Goeker M."/>
        </authorList>
    </citation>
    <scope>NUCLEOTIDE SEQUENCE [LARGE SCALE GENOMIC DNA]</scope>
    <source>
        <strain evidence="9 10">DSM 25890</strain>
    </source>
</reference>
<dbReference type="Proteomes" id="UP001314796">
    <property type="component" value="Unassembled WGS sequence"/>
</dbReference>
<dbReference type="InterPro" id="IPR018246">
    <property type="entry name" value="AP_endonuc_F2_Zn_BS"/>
</dbReference>
<keyword evidence="7" id="KW-0255">Endonuclease</keyword>
<comment type="cofactor">
    <cofactor evidence="7">
        <name>Zn(2+)</name>
        <dbReference type="ChEBI" id="CHEBI:29105"/>
    </cofactor>
    <text evidence="7">Binds 3 Zn(2+) ions.</text>
</comment>
<evidence type="ECO:0000256" key="2">
    <source>
        <dbReference type="ARBA" id="ARBA00022723"/>
    </source>
</evidence>
<comment type="similarity">
    <text evidence="1 7">Belongs to the AP endonuclease 2 family.</text>
</comment>
<evidence type="ECO:0000256" key="5">
    <source>
        <dbReference type="ARBA" id="ARBA00022833"/>
    </source>
</evidence>
<name>A0ABS2NMV3_9FIRM</name>
<feature type="binding site" evidence="7">
    <location>
        <position position="142"/>
    </location>
    <ligand>
        <name>Zn(2+)</name>
        <dbReference type="ChEBI" id="CHEBI:29105"/>
        <label>1</label>
    </ligand>
</feature>
<keyword evidence="3 7" id="KW-0227">DNA damage</keyword>
<dbReference type="InterPro" id="IPR013022">
    <property type="entry name" value="Xyl_isomerase-like_TIM-brl"/>
</dbReference>
<keyword evidence="4 7" id="KW-0378">Hydrolase</keyword>
<proteinExistence type="inferred from homology"/>
<dbReference type="RefSeq" id="WP_204400550.1">
    <property type="nucleotide sequence ID" value="NZ_JAFBEE010000003.1"/>
</dbReference>
<dbReference type="Gene3D" id="3.20.20.150">
    <property type="entry name" value="Divalent-metal-dependent TIM barrel enzymes"/>
    <property type="match status" value="1"/>
</dbReference>
<evidence type="ECO:0000256" key="1">
    <source>
        <dbReference type="ARBA" id="ARBA00005340"/>
    </source>
</evidence>
<feature type="binding site" evidence="7">
    <location>
        <position position="176"/>
    </location>
    <ligand>
        <name>Zn(2+)</name>
        <dbReference type="ChEBI" id="CHEBI:29105"/>
        <label>2</label>
    </ligand>
</feature>
<evidence type="ECO:0000313" key="9">
    <source>
        <dbReference type="EMBL" id="MBM7614272.1"/>
    </source>
</evidence>